<reference evidence="2 9" key="1">
    <citation type="journal article" date="2014" name="BMC Genomics">
        <title>Genome sequence of Erinnyis ello granulovirus (ErelGV), a natural cassava hornworm pesticide and the first sequenced sphingid-infecting betabaculovirus.</title>
        <authorList>
            <person name="Ardisson-Araujo D.M."/>
            <person name="de Melo F.L."/>
            <person name="Andrade M.D."/>
            <person name="Sihler W."/>
            <person name="Bao S.N."/>
            <person name="Ribeiro B.M."/>
            <person name="de Souza M.L."/>
        </authorList>
    </citation>
    <scope>NUCLEOTIDE SEQUENCE [LARGE SCALE GENOMIC DNA]</scope>
    <source>
        <strain evidence="2">S86</strain>
    </source>
</reference>
<sequence>MIGYIMFVFVFIVFVVFVLQLNVSQKIDNDETDVGDLANSCFRADMRNCQNYYNCLGVLTSCGIQNRFDTTTRQCENYYLTDCGDRYNPPMIFNRTELCTPYWNNQSTQSVFATPICYQALECTTFAMITSCPLGQQFDIPSLTCKPESEVECGSRTTELVFKPKILW</sequence>
<dbReference type="EMBL" id="KX859080">
    <property type="protein sequence ID" value="ARX71540.1"/>
    <property type="molecule type" value="Genomic_DNA"/>
</dbReference>
<evidence type="ECO:0000313" key="8">
    <source>
        <dbReference type="EMBL" id="ARX72060.1"/>
    </source>
</evidence>
<dbReference type="SMART" id="SM00494">
    <property type="entry name" value="ChtBD2"/>
    <property type="match status" value="2"/>
</dbReference>
<evidence type="ECO:0000313" key="5">
    <source>
        <dbReference type="EMBL" id="ARX71670.1"/>
    </source>
</evidence>
<proteinExistence type="predicted"/>
<gene>
    <name evidence="3" type="ORF">EREL_071</name>
</gene>
<protein>
    <recommendedName>
        <fullName evidence="1">Chitin-binding type-2 domain-containing protein</fullName>
    </recommendedName>
</protein>
<dbReference type="InterPro" id="IPR002557">
    <property type="entry name" value="Chitin-bd_dom"/>
</dbReference>
<dbReference type="PROSITE" id="PS50940">
    <property type="entry name" value="CHIT_BIND_II"/>
    <property type="match status" value="1"/>
</dbReference>
<evidence type="ECO:0000313" key="9">
    <source>
        <dbReference type="Proteomes" id="UP000201628"/>
    </source>
</evidence>
<dbReference type="SUPFAM" id="SSF57625">
    <property type="entry name" value="Invertebrate chitin-binding proteins"/>
    <property type="match status" value="1"/>
</dbReference>
<evidence type="ECO:0000313" key="7">
    <source>
        <dbReference type="EMBL" id="ARX71930.1"/>
    </source>
</evidence>
<keyword evidence="9" id="KW-1185">Reference proteome</keyword>
<dbReference type="OrthoDB" id="24146at10239"/>
<reference evidence="3" key="3">
    <citation type="submission" date="2016-09" db="EMBL/GenBank/DDBJ databases">
        <title>Genome-wide Diversity of Wild Populations of Erinnyis ello granulovirus (ErelGV).</title>
        <authorList>
            <person name="Brito A.F."/>
            <person name="Melo F.L."/>
            <person name="Ardisson-Araujo D.M.P."/>
            <person name="Sihler W."/>
            <person name="Souza M.L."/>
            <person name="Ribeiro B.M."/>
        </authorList>
    </citation>
    <scope>NUCLEOTIDE SEQUENCE</scope>
    <source>
        <strain evidence="6">ErelGV-00</strain>
        <strain evidence="3">ErelGV-94</strain>
        <strain evidence="4">ErelGV-98</strain>
        <strain evidence="5">ErelGV-99</strain>
        <strain evidence="7">ErelGV-AC</strain>
        <strain evidence="8">ErelGV-PA</strain>
    </source>
</reference>
<name>A0A097DAP2_9BBAC</name>
<dbReference type="EMBL" id="KX859083">
    <property type="protein sequence ID" value="ARX71930.1"/>
    <property type="molecule type" value="Genomic_DNA"/>
</dbReference>
<dbReference type="RefSeq" id="YP_009091910.1">
    <property type="nucleotide sequence ID" value="NC_025257.1"/>
</dbReference>
<dbReference type="KEGG" id="vg:20712811"/>
<dbReference type="EMBL" id="KX859084">
    <property type="protein sequence ID" value="ARX72060.1"/>
    <property type="molecule type" value="Genomic_DNA"/>
</dbReference>
<dbReference type="EMBL" id="KX859079">
    <property type="protein sequence ID" value="ARX71410.1"/>
    <property type="molecule type" value="Genomic_DNA"/>
</dbReference>
<evidence type="ECO:0000313" key="2">
    <source>
        <dbReference type="EMBL" id="AIS92070.1"/>
    </source>
</evidence>
<feature type="domain" description="Chitin-binding type-2" evidence="1">
    <location>
        <begin position="96"/>
        <end position="155"/>
    </location>
</feature>
<dbReference type="InterPro" id="IPR036508">
    <property type="entry name" value="Chitin-bd_dom_sf"/>
</dbReference>
<accession>A0A097DAP2</accession>
<organism evidence="2 9">
    <name type="scientific">Erinnyis ello granulovirus</name>
    <dbReference type="NCBI Taxonomy" id="307444"/>
    <lineage>
        <taxon>Viruses</taxon>
        <taxon>Viruses incertae sedis</taxon>
        <taxon>Naldaviricetes</taxon>
        <taxon>Lefavirales</taxon>
        <taxon>Baculoviridae</taxon>
        <taxon>Betabaculovirus</taxon>
        <taxon>Betabaculovirus erellonis</taxon>
    </lineage>
</organism>
<evidence type="ECO:0000313" key="3">
    <source>
        <dbReference type="EMBL" id="ARX71410.1"/>
    </source>
</evidence>
<dbReference type="EMBL" id="KX859081">
    <property type="protein sequence ID" value="ARX71670.1"/>
    <property type="molecule type" value="Genomic_DNA"/>
</dbReference>
<evidence type="ECO:0000313" key="4">
    <source>
        <dbReference type="EMBL" id="ARX71540.1"/>
    </source>
</evidence>
<dbReference type="GO" id="GO:0005576">
    <property type="term" value="C:extracellular region"/>
    <property type="evidence" value="ECO:0007669"/>
    <property type="project" value="InterPro"/>
</dbReference>
<dbReference type="EMBL" id="KX859082">
    <property type="protein sequence ID" value="ARX71800.1"/>
    <property type="molecule type" value="Genomic_DNA"/>
</dbReference>
<evidence type="ECO:0000313" key="6">
    <source>
        <dbReference type="EMBL" id="ARX71800.1"/>
    </source>
</evidence>
<dbReference type="GO" id="GO:0008061">
    <property type="term" value="F:chitin binding"/>
    <property type="evidence" value="ECO:0007669"/>
    <property type="project" value="InterPro"/>
</dbReference>
<evidence type="ECO:0000259" key="1">
    <source>
        <dbReference type="PROSITE" id="PS50940"/>
    </source>
</evidence>
<reference evidence="2" key="2">
    <citation type="submission" date="2014-02" db="EMBL/GenBank/DDBJ databases">
        <authorList>
            <person name="Ardisson-Araujo D.M.P."/>
            <person name="Melo F.L."/>
            <person name="Andrade M.S."/>
            <person name="Sihler W."/>
            <person name="Bao S.N."/>
            <person name="Ribeiro B.M."/>
            <person name="Souza M.L."/>
        </authorList>
    </citation>
    <scope>NUCLEOTIDE SEQUENCE</scope>
    <source>
        <strain evidence="2">S86</strain>
    </source>
</reference>
<dbReference type="EMBL" id="KJ406702">
    <property type="protein sequence ID" value="AIS92070.1"/>
    <property type="molecule type" value="Genomic_DNA"/>
</dbReference>
<dbReference type="Proteomes" id="UP000201628">
    <property type="component" value="Segment"/>
</dbReference>